<organism evidence="3 4">
    <name type="scientific">Komagataeibacter oboediens</name>
    <dbReference type="NCBI Taxonomy" id="65958"/>
    <lineage>
        <taxon>Bacteria</taxon>
        <taxon>Pseudomonadati</taxon>
        <taxon>Pseudomonadota</taxon>
        <taxon>Alphaproteobacteria</taxon>
        <taxon>Acetobacterales</taxon>
        <taxon>Acetobacteraceae</taxon>
        <taxon>Komagataeibacter</taxon>
    </lineage>
</organism>
<dbReference type="Gene3D" id="2.60.120.10">
    <property type="entry name" value="Jelly Rolls"/>
    <property type="match status" value="1"/>
</dbReference>
<dbReference type="PANTHER" id="PTHR38599">
    <property type="entry name" value="CUPIN DOMAIN PROTEIN (AFU_ORTHOLOGUE AFUA_3G13620)"/>
    <property type="match status" value="1"/>
</dbReference>
<feature type="signal peptide" evidence="1">
    <location>
        <begin position="1"/>
        <end position="21"/>
    </location>
</feature>
<keyword evidence="4" id="KW-1185">Reference proteome</keyword>
<comment type="caution">
    <text evidence="3">The sequence shown here is derived from an EMBL/GenBank/DDBJ whole genome shotgun (WGS) entry which is preliminary data.</text>
</comment>
<evidence type="ECO:0000313" key="4">
    <source>
        <dbReference type="Proteomes" id="UP001519538"/>
    </source>
</evidence>
<accession>A0ABS5SMH1</accession>
<evidence type="ECO:0000259" key="2">
    <source>
        <dbReference type="Pfam" id="PF07883"/>
    </source>
</evidence>
<evidence type="ECO:0000313" key="3">
    <source>
        <dbReference type="EMBL" id="MBT0675070.1"/>
    </source>
</evidence>
<dbReference type="EMBL" id="JABLUU010000005">
    <property type="protein sequence ID" value="MBT0675070.1"/>
    <property type="molecule type" value="Genomic_DNA"/>
</dbReference>
<dbReference type="SUPFAM" id="SSF51182">
    <property type="entry name" value="RmlC-like cupins"/>
    <property type="match status" value="1"/>
</dbReference>
<sequence length="129" mass="13969">MRKFIVAIIMATSLWGPSVHAATSVTPLITHDLQGIPDKEGAMVMVGYPPGGADPVHRHNASVFVYVLKGSIIMQVEGGARVTLKEGQTFFEGPDDVHLIGRNASQTEPARFLAFFVKDRTAPFVMPAH</sequence>
<proteinExistence type="predicted"/>
<keyword evidence="1" id="KW-0732">Signal</keyword>
<dbReference type="InterPro" id="IPR014710">
    <property type="entry name" value="RmlC-like_jellyroll"/>
</dbReference>
<dbReference type="PANTHER" id="PTHR38599:SF1">
    <property type="entry name" value="CUPIN DOMAIN PROTEIN (AFU_ORTHOLOGUE AFUA_3G13620)"/>
    <property type="match status" value="1"/>
</dbReference>
<feature type="chain" id="PRO_5045167717" evidence="1">
    <location>
        <begin position="22"/>
        <end position="129"/>
    </location>
</feature>
<dbReference type="InterPro" id="IPR011051">
    <property type="entry name" value="RmlC_Cupin_sf"/>
</dbReference>
<name>A0ABS5SMH1_9PROT</name>
<dbReference type="InterPro" id="IPR013096">
    <property type="entry name" value="Cupin_2"/>
</dbReference>
<protein>
    <submittedName>
        <fullName evidence="3">Cupin domain-containing protein</fullName>
    </submittedName>
</protein>
<dbReference type="Pfam" id="PF07883">
    <property type="entry name" value="Cupin_2"/>
    <property type="match status" value="1"/>
</dbReference>
<dbReference type="RefSeq" id="WP_200409267.1">
    <property type="nucleotide sequence ID" value="NZ_BDLT01000013.1"/>
</dbReference>
<evidence type="ECO:0000256" key="1">
    <source>
        <dbReference type="SAM" id="SignalP"/>
    </source>
</evidence>
<gene>
    <name evidence="3" type="ORF">HNO79_06675</name>
</gene>
<feature type="domain" description="Cupin type-2" evidence="2">
    <location>
        <begin position="45"/>
        <end position="115"/>
    </location>
</feature>
<dbReference type="Proteomes" id="UP001519538">
    <property type="component" value="Unassembled WGS sequence"/>
</dbReference>
<dbReference type="CDD" id="cd02234">
    <property type="entry name" value="cupin_BLR7677-like"/>
    <property type="match status" value="1"/>
</dbReference>
<reference evidence="3 4" key="1">
    <citation type="journal article" date="2021" name="Astrobiology">
        <title>Bacterial Cellulose Retains Robustness but Its Synthesis Declines After Exposure to a Mars-Like Environment Simulated Outside the International Space Station.</title>
        <authorList>
            <person name="Orlovska I."/>
            <person name="Podolich O."/>
            <person name="Kukharenko O."/>
            <person name="Zaets I."/>
            <person name="Reva O."/>
            <person name="Khirunenko L."/>
            <person name="Zmejkoski D."/>
            <person name="Rogalsky S."/>
            <person name="Barh D."/>
            <person name="Tiwari S."/>
            <person name="Kumavath R."/>
            <person name="Goes-Neto A."/>
            <person name="Azevedo V."/>
            <person name="Brenig B."/>
            <person name="Ghosh P."/>
            <person name="de Vera J.P."/>
            <person name="Kozyrovska N."/>
        </authorList>
    </citation>
    <scope>NUCLEOTIDE SEQUENCE [LARGE SCALE GENOMIC DNA]</scope>
    <source>
        <strain evidence="3 4">IMBG 311</strain>
    </source>
</reference>